<comment type="caution">
    <text evidence="2">The sequence shown here is derived from an EMBL/GenBank/DDBJ whole genome shotgun (WGS) entry which is preliminary data.</text>
</comment>
<dbReference type="AlphaFoldDB" id="A0A397TDE2"/>
<dbReference type="InterPro" id="IPR000719">
    <property type="entry name" value="Prot_kinase_dom"/>
</dbReference>
<dbReference type="OrthoDB" id="2403434at2759"/>
<dbReference type="GO" id="GO:0004672">
    <property type="term" value="F:protein kinase activity"/>
    <property type="evidence" value="ECO:0007669"/>
    <property type="project" value="InterPro"/>
</dbReference>
<dbReference type="Proteomes" id="UP000265703">
    <property type="component" value="Unassembled WGS sequence"/>
</dbReference>
<gene>
    <name evidence="2" type="ORF">C1645_689958</name>
</gene>
<dbReference type="Gene3D" id="1.10.510.10">
    <property type="entry name" value="Transferase(Phosphotransferase) domain 1"/>
    <property type="match status" value="1"/>
</dbReference>
<reference evidence="2 3" key="1">
    <citation type="submission" date="2018-06" db="EMBL/GenBank/DDBJ databases">
        <title>Comparative genomics reveals the genomic features of Rhizophagus irregularis, R. cerebriforme, R. diaphanum and Gigaspora rosea, and their symbiotic lifestyle signature.</title>
        <authorList>
            <person name="Morin E."/>
            <person name="San Clemente H."/>
            <person name="Chen E.C.H."/>
            <person name="De La Providencia I."/>
            <person name="Hainaut M."/>
            <person name="Kuo A."/>
            <person name="Kohler A."/>
            <person name="Murat C."/>
            <person name="Tang N."/>
            <person name="Roy S."/>
            <person name="Loubradou J."/>
            <person name="Henrissat B."/>
            <person name="Grigoriev I.V."/>
            <person name="Corradi N."/>
            <person name="Roux C."/>
            <person name="Martin F.M."/>
        </authorList>
    </citation>
    <scope>NUCLEOTIDE SEQUENCE [LARGE SCALE GENOMIC DNA]</scope>
    <source>
        <strain evidence="2 3">DAOM 227022</strain>
    </source>
</reference>
<protein>
    <recommendedName>
        <fullName evidence="1">Protein kinase domain-containing protein</fullName>
    </recommendedName>
</protein>
<evidence type="ECO:0000313" key="3">
    <source>
        <dbReference type="Proteomes" id="UP000265703"/>
    </source>
</evidence>
<evidence type="ECO:0000259" key="1">
    <source>
        <dbReference type="PROSITE" id="PS50011"/>
    </source>
</evidence>
<dbReference type="Pfam" id="PF00069">
    <property type="entry name" value="Pkinase"/>
    <property type="match status" value="1"/>
</dbReference>
<evidence type="ECO:0000313" key="2">
    <source>
        <dbReference type="EMBL" id="RIA94337.1"/>
    </source>
</evidence>
<organism evidence="2 3">
    <name type="scientific">Glomus cerebriforme</name>
    <dbReference type="NCBI Taxonomy" id="658196"/>
    <lineage>
        <taxon>Eukaryota</taxon>
        <taxon>Fungi</taxon>
        <taxon>Fungi incertae sedis</taxon>
        <taxon>Mucoromycota</taxon>
        <taxon>Glomeromycotina</taxon>
        <taxon>Glomeromycetes</taxon>
        <taxon>Glomerales</taxon>
        <taxon>Glomeraceae</taxon>
        <taxon>Glomus</taxon>
    </lineage>
</organism>
<keyword evidence="3" id="KW-1185">Reference proteome</keyword>
<feature type="domain" description="Protein kinase" evidence="1">
    <location>
        <begin position="1"/>
        <end position="83"/>
    </location>
</feature>
<feature type="non-terminal residue" evidence="2">
    <location>
        <position position="1"/>
    </location>
</feature>
<proteinExistence type="predicted"/>
<dbReference type="SUPFAM" id="SSF56112">
    <property type="entry name" value="Protein kinase-like (PK-like)"/>
    <property type="match status" value="1"/>
</dbReference>
<dbReference type="EMBL" id="QKYT01000083">
    <property type="protein sequence ID" value="RIA94337.1"/>
    <property type="molecule type" value="Genomic_DNA"/>
</dbReference>
<name>A0A397TDE2_9GLOM</name>
<sequence>LRNCQPANNEVKKEEIYGVLSYMTPEVIRGHQYTKASDIYSFRIIMNEFISEEIPYNDIPHDHVLAVKICKGFRPKIYEMLGC</sequence>
<dbReference type="PROSITE" id="PS50011">
    <property type="entry name" value="PROTEIN_KINASE_DOM"/>
    <property type="match status" value="1"/>
</dbReference>
<dbReference type="InterPro" id="IPR011009">
    <property type="entry name" value="Kinase-like_dom_sf"/>
</dbReference>
<accession>A0A397TDE2</accession>
<dbReference type="GO" id="GO:0005524">
    <property type="term" value="F:ATP binding"/>
    <property type="evidence" value="ECO:0007669"/>
    <property type="project" value="InterPro"/>
</dbReference>
<dbReference type="STRING" id="658196.A0A397TDE2"/>